<evidence type="ECO:0000313" key="1">
    <source>
        <dbReference type="EMBL" id="KAJ1679013.1"/>
    </source>
</evidence>
<proteinExistence type="predicted"/>
<sequence length="330" mass="36535">MPASRVPEDQSKTPSASVTDHATPTNTGHIDQIPKDADIESLIPKFRCVVHPSFYMALVRAVSINQGRVAIINNRSQGKVWTDEEQRRFEELLIIYPDEPVANHRWRKIADALGTCTYRQVASHAQKYFIKLHKAGLPVPGKVPDTSNWESLKRGNNKRQRFAGSSGANVENNAGQINFRNPAAHIPKRPRSAQSNRRTSGAIYLEQSRTSSPSSSLAASSPSVAPTTNAVAAVPAAKPLPRSAKAMHLGYRCDNCYAEPVVGTRWHCLECHGDQEIDLCNDCMEDGTFANAWHSIRHKFKPYHEAEEQPYYDANGVGTPSVLTEYSYLG</sequence>
<dbReference type="Proteomes" id="UP001145114">
    <property type="component" value="Unassembled WGS sequence"/>
</dbReference>
<organism evidence="1 2">
    <name type="scientific">Spiromyces aspiralis</name>
    <dbReference type="NCBI Taxonomy" id="68401"/>
    <lineage>
        <taxon>Eukaryota</taxon>
        <taxon>Fungi</taxon>
        <taxon>Fungi incertae sedis</taxon>
        <taxon>Zoopagomycota</taxon>
        <taxon>Kickxellomycotina</taxon>
        <taxon>Kickxellomycetes</taxon>
        <taxon>Kickxellales</taxon>
        <taxon>Kickxellaceae</taxon>
        <taxon>Spiromyces</taxon>
    </lineage>
</organism>
<gene>
    <name evidence="1" type="ORF">EV182_002905</name>
</gene>
<name>A0ACC1HV97_9FUNG</name>
<dbReference type="EMBL" id="JAMZIH010000671">
    <property type="protein sequence ID" value="KAJ1679013.1"/>
    <property type="molecule type" value="Genomic_DNA"/>
</dbReference>
<evidence type="ECO:0000313" key="2">
    <source>
        <dbReference type="Proteomes" id="UP001145114"/>
    </source>
</evidence>
<keyword evidence="2" id="KW-1185">Reference proteome</keyword>
<reference evidence="1" key="1">
    <citation type="submission" date="2022-06" db="EMBL/GenBank/DDBJ databases">
        <title>Phylogenomic reconstructions and comparative analyses of Kickxellomycotina fungi.</title>
        <authorList>
            <person name="Reynolds N.K."/>
            <person name="Stajich J.E."/>
            <person name="Barry K."/>
            <person name="Grigoriev I.V."/>
            <person name="Crous P."/>
            <person name="Smith M.E."/>
        </authorList>
    </citation>
    <scope>NUCLEOTIDE SEQUENCE</scope>
    <source>
        <strain evidence="1">RSA 2271</strain>
    </source>
</reference>
<comment type="caution">
    <text evidence="1">The sequence shown here is derived from an EMBL/GenBank/DDBJ whole genome shotgun (WGS) entry which is preliminary data.</text>
</comment>
<accession>A0ACC1HV97</accession>
<protein>
    <submittedName>
        <fullName evidence="1">Uncharacterized protein</fullName>
    </submittedName>
</protein>